<protein>
    <submittedName>
        <fullName evidence="1">Uncharacterized protein</fullName>
    </submittedName>
</protein>
<accession>A0ACB7T7S1</accession>
<gene>
    <name evidence="1" type="ORF">HPB50_014218</name>
</gene>
<dbReference type="Proteomes" id="UP000821845">
    <property type="component" value="Chromosome 10"/>
</dbReference>
<comment type="caution">
    <text evidence="1">The sequence shown here is derived from an EMBL/GenBank/DDBJ whole genome shotgun (WGS) entry which is preliminary data.</text>
</comment>
<sequence>MSYMDSAAQTTVMGGPTPVHDNVTEMPASTIDHPNYSSGVKAKDMTSGTEKHPELPDRNRKDLKDLTVIVPEFRDKMAEPTGVRPAPTVKPTTAQEYVYPEETTEEQYTHPETPFSYHTPTIPEPQTTPSKKDTWYGLLCTIGTKLDDQRMVPDDRLCDYLFYDSVYKKGPTPFDPNNVDPALSVYLGAHAAFQDTTFGIGFSHQYTKHLKSELTTTGGAAPEMLDEISMKNRTGDTKCLTLFAAPAPDSTQENIYVEKFSKIFTPTIVVILSHYVQADSTLKDCRVVPPTLLKLPQQISTISSYKGSLSTAAEAIKRLIGRGVDASWAISVAMKGRWAVLKSGQPADFLSECKHDPTAESFGSYAEVCEDKDFEVVGQPKSGVLGALYRSKSDDRVFSFDNQAALIEKLCRVRAQQLSFAFGIVAYDVDYDDFVDVCPDNGFGPFTRLFALEDVLYYFRKVFDEGNQFQDCLKLA</sequence>
<name>A0ACB7T7S1_HYAAI</name>
<dbReference type="EMBL" id="CM023490">
    <property type="protein sequence ID" value="KAH6943040.1"/>
    <property type="molecule type" value="Genomic_DNA"/>
</dbReference>
<organism evidence="1 2">
    <name type="scientific">Hyalomma asiaticum</name>
    <name type="common">Tick</name>
    <dbReference type="NCBI Taxonomy" id="266040"/>
    <lineage>
        <taxon>Eukaryota</taxon>
        <taxon>Metazoa</taxon>
        <taxon>Ecdysozoa</taxon>
        <taxon>Arthropoda</taxon>
        <taxon>Chelicerata</taxon>
        <taxon>Arachnida</taxon>
        <taxon>Acari</taxon>
        <taxon>Parasitiformes</taxon>
        <taxon>Ixodida</taxon>
        <taxon>Ixodoidea</taxon>
        <taxon>Ixodidae</taxon>
        <taxon>Hyalomminae</taxon>
        <taxon>Hyalomma</taxon>
    </lineage>
</organism>
<reference evidence="1" key="1">
    <citation type="submission" date="2020-05" db="EMBL/GenBank/DDBJ databases">
        <title>Large-scale comparative analyses of tick genomes elucidate their genetic diversity and vector capacities.</title>
        <authorList>
            <person name="Jia N."/>
            <person name="Wang J."/>
            <person name="Shi W."/>
            <person name="Du L."/>
            <person name="Sun Y."/>
            <person name="Zhan W."/>
            <person name="Jiang J."/>
            <person name="Wang Q."/>
            <person name="Zhang B."/>
            <person name="Ji P."/>
            <person name="Sakyi L.B."/>
            <person name="Cui X."/>
            <person name="Yuan T."/>
            <person name="Jiang B."/>
            <person name="Yang W."/>
            <person name="Lam T.T.-Y."/>
            <person name="Chang Q."/>
            <person name="Ding S."/>
            <person name="Wang X."/>
            <person name="Zhu J."/>
            <person name="Ruan X."/>
            <person name="Zhao L."/>
            <person name="Wei J."/>
            <person name="Que T."/>
            <person name="Du C."/>
            <person name="Cheng J."/>
            <person name="Dai P."/>
            <person name="Han X."/>
            <person name="Huang E."/>
            <person name="Gao Y."/>
            <person name="Liu J."/>
            <person name="Shao H."/>
            <person name="Ye R."/>
            <person name="Li L."/>
            <person name="Wei W."/>
            <person name="Wang X."/>
            <person name="Wang C."/>
            <person name="Yang T."/>
            <person name="Huo Q."/>
            <person name="Li W."/>
            <person name="Guo W."/>
            <person name="Chen H."/>
            <person name="Zhou L."/>
            <person name="Ni X."/>
            <person name="Tian J."/>
            <person name="Zhou Y."/>
            <person name="Sheng Y."/>
            <person name="Liu T."/>
            <person name="Pan Y."/>
            <person name="Xia L."/>
            <person name="Li J."/>
            <person name="Zhao F."/>
            <person name="Cao W."/>
        </authorList>
    </citation>
    <scope>NUCLEOTIDE SEQUENCE</scope>
    <source>
        <strain evidence="1">Hyas-2018</strain>
    </source>
</reference>
<proteinExistence type="predicted"/>
<evidence type="ECO:0000313" key="1">
    <source>
        <dbReference type="EMBL" id="KAH6943040.1"/>
    </source>
</evidence>
<keyword evidence="2" id="KW-1185">Reference proteome</keyword>
<evidence type="ECO:0000313" key="2">
    <source>
        <dbReference type="Proteomes" id="UP000821845"/>
    </source>
</evidence>